<dbReference type="InterPro" id="IPR035500">
    <property type="entry name" value="NHR-like_dom_sf"/>
</dbReference>
<comment type="caution">
    <text evidence="15">The sequence shown here is derived from an EMBL/GenBank/DDBJ whole genome shotgun (WGS) entry which is preliminary data.</text>
</comment>
<evidence type="ECO:0000256" key="7">
    <source>
        <dbReference type="ARBA" id="ARBA00023125"/>
    </source>
</evidence>
<sequence>MDFDHFSAAVAMDHLGMSVIVENASHHPLSGGTQGGISKITKTMFQFGDELGQNSLGIGGSLPAHILSPLCSICGDRATGKHYGASSCDGCKGFFRRSVRKNHVYNCRFTRNCVVDKDKRNQCRYCRLRKCFKAGMKKEAVQNERDKISSRRASYEEICFSGLSVTTLLNAEQQSQQAGGYLDPHHESDLSAKRMATTMDVCDSMKCQLLNLVEWAKCIPVFGELIQDDQVALLRAHAGEHLVLGVTKRSIHLRDVLLLGNNCIIPRHVEESTAIPGETEIARIGTRIMDELVRPLSEAQMDDTEFACLKAIVFFDPNAKGLQDRNKVKRLRYQIQINLENYISDRQYDYRGRFGDLLLTLPALQSITRQVIEQLQFAKLFGVAKIDNLIQDMLLGGPSSDSCNQPCMSPPHYPSSTDSPDSRNEMSPVNSPPSACNLVMQDYDNTMAYHTAFKEEHMDATMS</sequence>
<proteinExistence type="inferred from homology"/>
<gene>
    <name evidence="15" type="ORF">GE061_000702</name>
</gene>
<protein>
    <submittedName>
        <fullName evidence="15">Uncharacterized protein</fullName>
    </submittedName>
</protein>
<dbReference type="GO" id="GO:0008270">
    <property type="term" value="F:zinc ion binding"/>
    <property type="evidence" value="ECO:0007669"/>
    <property type="project" value="UniProtKB-KW"/>
</dbReference>
<dbReference type="Pfam" id="PF00104">
    <property type="entry name" value="Hormone_recep"/>
    <property type="match status" value="1"/>
</dbReference>
<dbReference type="InterPro" id="IPR001628">
    <property type="entry name" value="Znf_hrmn_rcpt"/>
</dbReference>
<dbReference type="InterPro" id="IPR000003">
    <property type="entry name" value="Retinoid-X_rcpt/HNF4"/>
</dbReference>
<dbReference type="AlphaFoldDB" id="A0A8S9Y6Z4"/>
<comment type="subcellular location">
    <subcellularLocation>
        <location evidence="1 11">Nucleus</location>
    </subcellularLocation>
</comment>
<dbReference type="InterPro" id="IPR049636">
    <property type="entry name" value="HNF4-like_DBD"/>
</dbReference>
<dbReference type="SUPFAM" id="SSF48508">
    <property type="entry name" value="Nuclear receptor ligand-binding domain"/>
    <property type="match status" value="1"/>
</dbReference>
<reference evidence="15" key="1">
    <citation type="journal article" date="2021" name="Mol. Ecol. Resour.">
        <title>Apolygus lucorum genome provides insights into omnivorousness and mesophyll feeding.</title>
        <authorList>
            <person name="Liu Y."/>
            <person name="Liu H."/>
            <person name="Wang H."/>
            <person name="Huang T."/>
            <person name="Liu B."/>
            <person name="Yang B."/>
            <person name="Yin L."/>
            <person name="Li B."/>
            <person name="Zhang Y."/>
            <person name="Zhang S."/>
            <person name="Jiang F."/>
            <person name="Zhang X."/>
            <person name="Ren Y."/>
            <person name="Wang B."/>
            <person name="Wang S."/>
            <person name="Lu Y."/>
            <person name="Wu K."/>
            <person name="Fan W."/>
            <person name="Wang G."/>
        </authorList>
    </citation>
    <scope>NUCLEOTIDE SEQUENCE</scope>
    <source>
        <strain evidence="15">12Hb</strain>
    </source>
</reference>
<evidence type="ECO:0000256" key="11">
    <source>
        <dbReference type="RuleBase" id="RU004334"/>
    </source>
</evidence>
<feature type="domain" description="Nuclear receptor" evidence="13">
    <location>
        <begin position="68"/>
        <end position="143"/>
    </location>
</feature>
<dbReference type="GO" id="GO:0003707">
    <property type="term" value="F:nuclear steroid receptor activity"/>
    <property type="evidence" value="ECO:0007669"/>
    <property type="project" value="InterPro"/>
</dbReference>
<evidence type="ECO:0000256" key="12">
    <source>
        <dbReference type="SAM" id="MobiDB-lite"/>
    </source>
</evidence>
<comment type="similarity">
    <text evidence="2">Belongs to the nuclear hormone receptor family. NR2 subfamily.</text>
</comment>
<keyword evidence="7 11" id="KW-0238">DNA-binding</keyword>
<keyword evidence="10 11" id="KW-0539">Nucleus</keyword>
<evidence type="ECO:0000256" key="6">
    <source>
        <dbReference type="ARBA" id="ARBA00023015"/>
    </source>
</evidence>
<dbReference type="SMART" id="SM00399">
    <property type="entry name" value="ZnF_C4"/>
    <property type="match status" value="1"/>
</dbReference>
<dbReference type="CDD" id="cd06960">
    <property type="entry name" value="NR_DBD_HNF4A"/>
    <property type="match status" value="1"/>
</dbReference>
<dbReference type="Proteomes" id="UP000466442">
    <property type="component" value="Linkage Group LG1"/>
</dbReference>
<dbReference type="OrthoDB" id="8183030at2759"/>
<evidence type="ECO:0000313" key="16">
    <source>
        <dbReference type="Proteomes" id="UP000466442"/>
    </source>
</evidence>
<organism evidence="15 16">
    <name type="scientific">Apolygus lucorum</name>
    <name type="common">Small green plant bug</name>
    <name type="synonym">Lygocoris lucorum</name>
    <dbReference type="NCBI Taxonomy" id="248454"/>
    <lineage>
        <taxon>Eukaryota</taxon>
        <taxon>Metazoa</taxon>
        <taxon>Ecdysozoa</taxon>
        <taxon>Arthropoda</taxon>
        <taxon>Hexapoda</taxon>
        <taxon>Insecta</taxon>
        <taxon>Pterygota</taxon>
        <taxon>Neoptera</taxon>
        <taxon>Paraneoptera</taxon>
        <taxon>Hemiptera</taxon>
        <taxon>Heteroptera</taxon>
        <taxon>Panheteroptera</taxon>
        <taxon>Cimicomorpha</taxon>
        <taxon>Miridae</taxon>
        <taxon>Mirini</taxon>
        <taxon>Apolygus</taxon>
    </lineage>
</organism>
<dbReference type="PROSITE" id="PS51843">
    <property type="entry name" value="NR_LBD"/>
    <property type="match status" value="1"/>
</dbReference>
<dbReference type="SMART" id="SM00430">
    <property type="entry name" value="HOLI"/>
    <property type="match status" value="1"/>
</dbReference>
<dbReference type="Gene3D" id="1.10.565.10">
    <property type="entry name" value="Retinoid X Receptor"/>
    <property type="match status" value="1"/>
</dbReference>
<dbReference type="InterPro" id="IPR001723">
    <property type="entry name" value="Nuclear_hrmn_rcpt"/>
</dbReference>
<dbReference type="GO" id="GO:0000978">
    <property type="term" value="F:RNA polymerase II cis-regulatory region sequence-specific DNA binding"/>
    <property type="evidence" value="ECO:0007669"/>
    <property type="project" value="InterPro"/>
</dbReference>
<evidence type="ECO:0000256" key="10">
    <source>
        <dbReference type="ARBA" id="ARBA00023242"/>
    </source>
</evidence>
<dbReference type="PRINTS" id="PR00545">
    <property type="entry name" value="RETINOIDXR"/>
</dbReference>
<dbReference type="InterPro" id="IPR013088">
    <property type="entry name" value="Znf_NHR/GATA"/>
</dbReference>
<evidence type="ECO:0000256" key="5">
    <source>
        <dbReference type="ARBA" id="ARBA00022833"/>
    </source>
</evidence>
<dbReference type="PANTHER" id="PTHR24083">
    <property type="entry name" value="NUCLEAR HORMONE RECEPTOR"/>
    <property type="match status" value="1"/>
</dbReference>
<dbReference type="PRINTS" id="PR00047">
    <property type="entry name" value="STROIDFINGER"/>
</dbReference>
<keyword evidence="16" id="KW-1185">Reference proteome</keyword>
<keyword evidence="8 11" id="KW-0804">Transcription</keyword>
<evidence type="ECO:0000256" key="8">
    <source>
        <dbReference type="ARBA" id="ARBA00023163"/>
    </source>
</evidence>
<dbReference type="Gene3D" id="3.30.50.10">
    <property type="entry name" value="Erythroid Transcription Factor GATA-1, subunit A"/>
    <property type="match status" value="1"/>
</dbReference>
<keyword evidence="3 11" id="KW-0479">Metal-binding</keyword>
<dbReference type="InterPro" id="IPR050274">
    <property type="entry name" value="Nuclear_hormone_rcpt_NR2"/>
</dbReference>
<evidence type="ECO:0000256" key="9">
    <source>
        <dbReference type="ARBA" id="ARBA00023170"/>
    </source>
</evidence>
<dbReference type="InterPro" id="IPR049635">
    <property type="entry name" value="HNF4_LBD"/>
</dbReference>
<evidence type="ECO:0000256" key="4">
    <source>
        <dbReference type="ARBA" id="ARBA00022771"/>
    </source>
</evidence>
<feature type="region of interest" description="Disordered" evidence="12">
    <location>
        <begin position="401"/>
        <end position="435"/>
    </location>
</feature>
<dbReference type="GO" id="GO:0005634">
    <property type="term" value="C:nucleus"/>
    <property type="evidence" value="ECO:0007669"/>
    <property type="project" value="UniProtKB-SubCell"/>
</dbReference>
<keyword evidence="4 11" id="KW-0863">Zinc-finger</keyword>
<accession>A0A8S9Y6Z4</accession>
<dbReference type="InterPro" id="IPR000536">
    <property type="entry name" value="Nucl_hrmn_rcpt_lig-bd"/>
</dbReference>
<evidence type="ECO:0000256" key="1">
    <source>
        <dbReference type="ARBA" id="ARBA00004123"/>
    </source>
</evidence>
<dbReference type="PROSITE" id="PS00031">
    <property type="entry name" value="NUCLEAR_REC_DBD_1"/>
    <property type="match status" value="1"/>
</dbReference>
<evidence type="ECO:0000259" key="13">
    <source>
        <dbReference type="PROSITE" id="PS51030"/>
    </source>
</evidence>
<name>A0A8S9Y6Z4_APOLU</name>
<dbReference type="PROSITE" id="PS51030">
    <property type="entry name" value="NUCLEAR_REC_DBD_2"/>
    <property type="match status" value="1"/>
</dbReference>
<feature type="compositionally biased region" description="Polar residues" evidence="12">
    <location>
        <begin position="414"/>
        <end position="434"/>
    </location>
</feature>
<dbReference type="FunFam" id="3.30.50.10:FF:000012">
    <property type="entry name" value="Hepatocyte nuclear factor 4, alpha"/>
    <property type="match status" value="1"/>
</dbReference>
<feature type="domain" description="NR LBD" evidence="14">
    <location>
        <begin position="160"/>
        <end position="397"/>
    </location>
</feature>
<dbReference type="SUPFAM" id="SSF57716">
    <property type="entry name" value="Glucocorticoid receptor-like (DNA-binding domain)"/>
    <property type="match status" value="1"/>
</dbReference>
<dbReference type="FunFam" id="1.10.565.10:FF:000026">
    <property type="entry name" value="Hepatocyte nuclear factor 4"/>
    <property type="match status" value="1"/>
</dbReference>
<evidence type="ECO:0000256" key="2">
    <source>
        <dbReference type="ARBA" id="ARBA00006421"/>
    </source>
</evidence>
<keyword evidence="9 11" id="KW-0675">Receptor</keyword>
<dbReference type="Pfam" id="PF00105">
    <property type="entry name" value="zf-C4"/>
    <property type="match status" value="1"/>
</dbReference>
<dbReference type="CDD" id="cd06931">
    <property type="entry name" value="NR_LBD_HNF4_like"/>
    <property type="match status" value="1"/>
</dbReference>
<keyword evidence="6 11" id="KW-0805">Transcription regulation</keyword>
<keyword evidence="5 11" id="KW-0862">Zinc</keyword>
<dbReference type="PRINTS" id="PR00398">
    <property type="entry name" value="STRDHORMONER"/>
</dbReference>
<dbReference type="EMBL" id="WIXP02000001">
    <property type="protein sequence ID" value="KAF6216361.1"/>
    <property type="molecule type" value="Genomic_DNA"/>
</dbReference>
<evidence type="ECO:0000259" key="14">
    <source>
        <dbReference type="PROSITE" id="PS51843"/>
    </source>
</evidence>
<evidence type="ECO:0000313" key="15">
    <source>
        <dbReference type="EMBL" id="KAF6216361.1"/>
    </source>
</evidence>
<evidence type="ECO:0000256" key="3">
    <source>
        <dbReference type="ARBA" id="ARBA00022723"/>
    </source>
</evidence>